<dbReference type="AlphaFoldDB" id="D3UYD2"/>
<sequence>MENVAARLPIEKIIIVVSITPFRDHLVVTAVRNGAPMVAPTA</sequence>
<dbReference type="HOGENOM" id="CLU_3259966_0_0_6"/>
<protein>
    <submittedName>
        <fullName evidence="1">Uncharacterized protein</fullName>
    </submittedName>
</protein>
<gene>
    <name evidence="1" type="ordered locus">XBJ1_0159</name>
</gene>
<dbReference type="EMBL" id="FN667741">
    <property type="protein sequence ID" value="CBJ79310.1"/>
    <property type="molecule type" value="Genomic_DNA"/>
</dbReference>
<evidence type="ECO:0000313" key="2">
    <source>
        <dbReference type="Proteomes" id="UP000002045"/>
    </source>
</evidence>
<evidence type="ECO:0000313" key="1">
    <source>
        <dbReference type="EMBL" id="CBJ79310.1"/>
    </source>
</evidence>
<reference evidence="1" key="1">
    <citation type="journal article" date="2011" name="PLoS ONE">
        <title>The entomopathogenic bacterial endosymbionts xenorhabdus and photorhabdus: convergent lifestyles from divergent genomes.</title>
        <authorList>
            <person name="Chaston J.M."/>
            <person name="Suen G."/>
            <person name="Tucker S.L."/>
            <person name="Andersen A.W."/>
            <person name="Bhasin A."/>
            <person name="Bode E."/>
            <person name="Bode H.B."/>
            <person name="Brachmann A.O."/>
            <person name="Cowles C.E."/>
            <person name="Cowles K.N."/>
            <person name="Darby C."/>
            <person name="de Leon L."/>
            <person name="Drace K."/>
            <person name="Du Z."/>
            <person name="Givaudan A."/>
            <person name="Herbert Tran E.E."/>
            <person name="Jewell K.A."/>
            <person name="Knack J.J."/>
            <person name="Krasomil-Osterfeld K.C."/>
            <person name="Kukor R."/>
            <person name="Lanois A."/>
            <person name="Latreille P."/>
            <person name="Leimgruber N.K."/>
            <person name="Lipke C.M."/>
            <person name="Liu R."/>
            <person name="Lu X."/>
            <person name="Martens E.C."/>
            <person name="Marri P.R."/>
            <person name="Medigue C."/>
            <person name="Menard M.L."/>
            <person name="Miller N.M."/>
            <person name="Morales-Soto N."/>
            <person name="Norton S."/>
            <person name="Ogier J.C."/>
            <person name="Orchard S.S."/>
            <person name="Park D."/>
            <person name="Park Y."/>
            <person name="Qurollo B.A."/>
            <person name="Sugar D.R."/>
            <person name="Richards G.R."/>
            <person name="Rouy Z."/>
            <person name="Slominski B."/>
            <person name="Slominski K."/>
            <person name="Snyder H."/>
            <person name="Tjaden B.C."/>
            <person name="van der Hoeven R."/>
            <person name="Welch R.D."/>
            <person name="Wheeler C."/>
            <person name="Xiang B."/>
            <person name="Barbazuk B."/>
            <person name="Gaudriault S."/>
            <person name="Goodner B."/>
            <person name="Slater S.C."/>
            <person name="Forst S."/>
            <person name="Goldman B.S."/>
            <person name="Goodrich-Blair H."/>
        </authorList>
    </citation>
    <scope>NUCLEOTIDE SEQUENCE [LARGE SCALE GENOMIC DNA]</scope>
    <source>
        <strain evidence="1">SS-2004</strain>
    </source>
</reference>
<organism evidence="1 2">
    <name type="scientific">Xenorhabdus bovienii (strain SS-2004)</name>
    <name type="common">Xenorhabdus nematophila subsp. bovienii</name>
    <dbReference type="NCBI Taxonomy" id="406818"/>
    <lineage>
        <taxon>Bacteria</taxon>
        <taxon>Pseudomonadati</taxon>
        <taxon>Pseudomonadota</taxon>
        <taxon>Gammaproteobacteria</taxon>
        <taxon>Enterobacterales</taxon>
        <taxon>Morganellaceae</taxon>
        <taxon>Xenorhabdus</taxon>
    </lineage>
</organism>
<dbReference type="KEGG" id="xbo:XBJ1_0159"/>
<proteinExistence type="predicted"/>
<accession>D3UYD2</accession>
<name>D3UYD2_XENBS</name>
<dbReference type="Proteomes" id="UP000002045">
    <property type="component" value="Chromosome"/>
</dbReference>